<reference evidence="2 3" key="1">
    <citation type="submission" date="2018-10" db="EMBL/GenBank/DDBJ databases">
        <title>A high-quality apple genome assembly.</title>
        <authorList>
            <person name="Hu J."/>
        </authorList>
    </citation>
    <scope>NUCLEOTIDE SEQUENCE [LARGE SCALE GENOMIC DNA]</scope>
    <source>
        <strain evidence="3">cv. HFTH1</strain>
        <tissue evidence="2">Young leaf</tissue>
    </source>
</reference>
<protein>
    <submittedName>
        <fullName evidence="2">Uncharacterized protein</fullName>
    </submittedName>
</protein>
<keyword evidence="3" id="KW-1185">Reference proteome</keyword>
<gene>
    <name evidence="2" type="ORF">DVH24_001138</name>
</gene>
<feature type="region of interest" description="Disordered" evidence="1">
    <location>
        <begin position="7"/>
        <end position="34"/>
    </location>
</feature>
<dbReference type="EMBL" id="RDQH01000330">
    <property type="protein sequence ID" value="RXI00904.1"/>
    <property type="molecule type" value="Genomic_DNA"/>
</dbReference>
<accession>A0A498K3L6</accession>
<dbReference type="AlphaFoldDB" id="A0A498K3L6"/>
<sequence>MLTWLNCDHTNRMAQGGHRNGRADNPSPKTNKIASLSSSLGWRKEKKRKEKKRKENGILIRAVPSLLRSTGSAALSHLSSGGRASDPDNINSRSVQKFIAKAVWGVAAAVAEEGLGCGGEVEAYWLRSHCLRALGLATRARPLTRACLGSLASTHWACLLELSATIREPVPRAPAHAGAALRASLLDSLVDWEPKQPNCCHPNLLQPMRAIGLRGNS</sequence>
<comment type="caution">
    <text evidence="2">The sequence shown here is derived from an EMBL/GenBank/DDBJ whole genome shotgun (WGS) entry which is preliminary data.</text>
</comment>
<evidence type="ECO:0000313" key="3">
    <source>
        <dbReference type="Proteomes" id="UP000290289"/>
    </source>
</evidence>
<name>A0A498K3L6_MALDO</name>
<evidence type="ECO:0000256" key="1">
    <source>
        <dbReference type="SAM" id="MobiDB-lite"/>
    </source>
</evidence>
<proteinExistence type="predicted"/>
<organism evidence="2 3">
    <name type="scientific">Malus domestica</name>
    <name type="common">Apple</name>
    <name type="synonym">Pyrus malus</name>
    <dbReference type="NCBI Taxonomy" id="3750"/>
    <lineage>
        <taxon>Eukaryota</taxon>
        <taxon>Viridiplantae</taxon>
        <taxon>Streptophyta</taxon>
        <taxon>Embryophyta</taxon>
        <taxon>Tracheophyta</taxon>
        <taxon>Spermatophyta</taxon>
        <taxon>Magnoliopsida</taxon>
        <taxon>eudicotyledons</taxon>
        <taxon>Gunneridae</taxon>
        <taxon>Pentapetalae</taxon>
        <taxon>rosids</taxon>
        <taxon>fabids</taxon>
        <taxon>Rosales</taxon>
        <taxon>Rosaceae</taxon>
        <taxon>Amygdaloideae</taxon>
        <taxon>Maleae</taxon>
        <taxon>Malus</taxon>
    </lineage>
</organism>
<evidence type="ECO:0000313" key="2">
    <source>
        <dbReference type="EMBL" id="RXI00904.1"/>
    </source>
</evidence>
<dbReference type="Proteomes" id="UP000290289">
    <property type="component" value="Chromosome 4"/>
</dbReference>